<evidence type="ECO:0000256" key="7">
    <source>
        <dbReference type="ARBA" id="ARBA00057608"/>
    </source>
</evidence>
<dbReference type="SUPFAM" id="SSF48150">
    <property type="entry name" value="DNA-glycosylase"/>
    <property type="match status" value="1"/>
</dbReference>
<keyword evidence="2" id="KW-0227">DNA damage</keyword>
<dbReference type="EC" id="3.2.2.20" evidence="8"/>
<dbReference type="PANTHER" id="PTHR30037">
    <property type="entry name" value="DNA-3-METHYLADENINE GLYCOSYLASE 1"/>
    <property type="match status" value="1"/>
</dbReference>
<comment type="function">
    <text evidence="7">Hydrolysis of the deoxyribose N-glycosidic bond to excise 3-methyladenine from the damaged DNA polymer formed by alkylation lesions.</text>
</comment>
<evidence type="ECO:0000256" key="1">
    <source>
        <dbReference type="ARBA" id="ARBA00022723"/>
    </source>
</evidence>
<name>A0A154L5S1_9PROT</name>
<dbReference type="GO" id="GO:0008725">
    <property type="term" value="F:DNA-3-methyladenine glycosylase activity"/>
    <property type="evidence" value="ECO:0007669"/>
    <property type="project" value="UniProtKB-EC"/>
</dbReference>
<comment type="catalytic activity">
    <reaction evidence="6">
        <text>Hydrolysis of alkylated DNA, releasing 3-methyladenine.</text>
        <dbReference type="EC" id="3.2.2.20"/>
    </reaction>
</comment>
<dbReference type="InterPro" id="IPR005019">
    <property type="entry name" value="Adenine_glyco"/>
</dbReference>
<evidence type="ECO:0000256" key="5">
    <source>
        <dbReference type="ARBA" id="ARBA00023204"/>
    </source>
</evidence>
<keyword evidence="1 9" id="KW-0479">Metal-binding</keyword>
<accession>A0A154L5S1</accession>
<dbReference type="Gene3D" id="1.10.340.30">
    <property type="entry name" value="Hypothetical protein, domain 2"/>
    <property type="match status" value="1"/>
</dbReference>
<evidence type="ECO:0000256" key="6">
    <source>
        <dbReference type="ARBA" id="ARBA00052558"/>
    </source>
</evidence>
<dbReference type="InterPro" id="IPR052891">
    <property type="entry name" value="DNA-3mA_glycosylase"/>
</dbReference>
<reference evidence="10 11" key="1">
    <citation type="submission" date="2015-12" db="EMBL/GenBank/DDBJ databases">
        <title>Genome sequence of Thalassospira lucentensis MCCC 1A02072.</title>
        <authorList>
            <person name="Lu L."/>
            <person name="Lai Q."/>
            <person name="Shao Z."/>
            <person name="Qian P."/>
        </authorList>
    </citation>
    <scope>NUCLEOTIDE SEQUENCE [LARGE SCALE GENOMIC DNA]</scope>
    <source>
        <strain evidence="10 11">MCCC 1A02072</strain>
    </source>
</reference>
<evidence type="ECO:0000256" key="3">
    <source>
        <dbReference type="ARBA" id="ARBA00022801"/>
    </source>
</evidence>
<dbReference type="Pfam" id="PF03352">
    <property type="entry name" value="Adenine_glyco"/>
    <property type="match status" value="1"/>
</dbReference>
<sequence>MSANTLPRCKWAETHLDKPFYVDYHDQEWGVPVHDDRHFFEMLILEGAQAGLSWLTILARRDTYHAAYDNFDVQKIAKYDEAKQQSLLADPGIIRNRAKVAASILNANAFIEIQKEFGSFDAYIWDFIGGKPVINHWKAMSDVPISTALSDALSKDLKKRGMKFVGTTIMYSFMQATGLVMDHTTDCHCYAALSGKSA</sequence>
<dbReference type="EMBL" id="LPVY01000011">
    <property type="protein sequence ID" value="KZB64936.1"/>
    <property type="molecule type" value="Genomic_DNA"/>
</dbReference>
<evidence type="ECO:0000256" key="8">
    <source>
        <dbReference type="ARBA" id="ARBA00066766"/>
    </source>
</evidence>
<evidence type="ECO:0000256" key="4">
    <source>
        <dbReference type="ARBA" id="ARBA00022833"/>
    </source>
</evidence>
<dbReference type="Proteomes" id="UP000076335">
    <property type="component" value="Unassembled WGS sequence"/>
</dbReference>
<dbReference type="GO" id="GO:0006284">
    <property type="term" value="P:base-excision repair"/>
    <property type="evidence" value="ECO:0007669"/>
    <property type="project" value="InterPro"/>
</dbReference>
<dbReference type="PANTHER" id="PTHR30037:SF4">
    <property type="entry name" value="DNA-3-METHYLADENINE GLYCOSYLASE I"/>
    <property type="match status" value="1"/>
</dbReference>
<protein>
    <recommendedName>
        <fullName evidence="8">DNA-3-methyladenine glycosylase I</fullName>
        <ecNumber evidence="8">3.2.2.20</ecNumber>
    </recommendedName>
</protein>
<evidence type="ECO:0000256" key="9">
    <source>
        <dbReference type="PIRSR" id="PIRSR605019-1"/>
    </source>
</evidence>
<evidence type="ECO:0000256" key="2">
    <source>
        <dbReference type="ARBA" id="ARBA00022763"/>
    </source>
</evidence>
<dbReference type="OrthoDB" id="9807664at2"/>
<dbReference type="GO" id="GO:0046872">
    <property type="term" value="F:metal ion binding"/>
    <property type="evidence" value="ECO:0007669"/>
    <property type="project" value="UniProtKB-KW"/>
</dbReference>
<feature type="binding site" evidence="9">
    <location>
        <position position="9"/>
    </location>
    <ligand>
        <name>Zn(2+)</name>
        <dbReference type="ChEBI" id="CHEBI:29105"/>
    </ligand>
</feature>
<evidence type="ECO:0000313" key="10">
    <source>
        <dbReference type="EMBL" id="KZB64936.1"/>
    </source>
</evidence>
<keyword evidence="4 9" id="KW-0862">Zinc</keyword>
<evidence type="ECO:0000313" key="11">
    <source>
        <dbReference type="Proteomes" id="UP000076335"/>
    </source>
</evidence>
<feature type="binding site" evidence="9">
    <location>
        <position position="183"/>
    </location>
    <ligand>
        <name>Zn(2+)</name>
        <dbReference type="ChEBI" id="CHEBI:29105"/>
    </ligand>
</feature>
<dbReference type="AlphaFoldDB" id="A0A154L5S1"/>
<dbReference type="FunFam" id="1.10.340.30:FF:000009">
    <property type="entry name" value="DNA-3-methyladenine glycosylase I"/>
    <property type="match status" value="1"/>
</dbReference>
<keyword evidence="5" id="KW-0234">DNA repair</keyword>
<organism evidence="10 11">
    <name type="scientific">Thalassospira lucentensis</name>
    <dbReference type="NCBI Taxonomy" id="168935"/>
    <lineage>
        <taxon>Bacteria</taxon>
        <taxon>Pseudomonadati</taxon>
        <taxon>Pseudomonadota</taxon>
        <taxon>Alphaproteobacteria</taxon>
        <taxon>Rhodospirillales</taxon>
        <taxon>Thalassospiraceae</taxon>
        <taxon>Thalassospira</taxon>
    </lineage>
</organism>
<proteinExistence type="predicted"/>
<keyword evidence="3" id="KW-0378">Hydrolase</keyword>
<feature type="binding site" evidence="9">
    <location>
        <position position="187"/>
    </location>
    <ligand>
        <name>Zn(2+)</name>
        <dbReference type="ChEBI" id="CHEBI:29105"/>
    </ligand>
</feature>
<dbReference type="RefSeq" id="WP_062951639.1">
    <property type="nucleotide sequence ID" value="NZ_LPVY01000011.1"/>
</dbReference>
<gene>
    <name evidence="10" type="ORF">AUP42_19050</name>
</gene>
<feature type="binding site" evidence="9">
    <location>
        <position position="25"/>
    </location>
    <ligand>
        <name>Zn(2+)</name>
        <dbReference type="ChEBI" id="CHEBI:29105"/>
    </ligand>
</feature>
<comment type="caution">
    <text evidence="10">The sequence shown here is derived from an EMBL/GenBank/DDBJ whole genome shotgun (WGS) entry which is preliminary data.</text>
</comment>
<dbReference type="InterPro" id="IPR011257">
    <property type="entry name" value="DNA_glycosylase"/>
</dbReference>